<keyword evidence="3 6" id="KW-0812">Transmembrane</keyword>
<dbReference type="InterPro" id="IPR050586">
    <property type="entry name" value="CPA3_Na-H_Antiporter_D"/>
</dbReference>
<feature type="transmembrane region" description="Helical" evidence="6">
    <location>
        <begin position="318"/>
        <end position="342"/>
    </location>
</feature>
<keyword evidence="2" id="KW-1003">Cell membrane</keyword>
<dbReference type="GO" id="GO:0005886">
    <property type="term" value="C:plasma membrane"/>
    <property type="evidence" value="ECO:0007669"/>
    <property type="project" value="UniProtKB-SubCell"/>
</dbReference>
<dbReference type="PANTHER" id="PTHR42703:SF1">
    <property type="entry name" value="NA(+)_H(+) ANTIPORTER SUBUNIT D1"/>
    <property type="match status" value="1"/>
</dbReference>
<feature type="transmembrane region" description="Helical" evidence="6">
    <location>
        <begin position="6"/>
        <end position="26"/>
    </location>
</feature>
<feature type="transmembrane region" description="Helical" evidence="6">
    <location>
        <begin position="113"/>
        <end position="132"/>
    </location>
</feature>
<keyword evidence="5 6" id="KW-0472">Membrane</keyword>
<organism evidence="8">
    <name type="scientific">marine metagenome</name>
    <dbReference type="NCBI Taxonomy" id="408172"/>
    <lineage>
        <taxon>unclassified sequences</taxon>
        <taxon>metagenomes</taxon>
        <taxon>ecological metagenomes</taxon>
    </lineage>
</organism>
<feature type="domain" description="NADH:quinone oxidoreductase/Mrp antiporter transmembrane" evidence="7">
    <location>
        <begin position="134"/>
        <end position="399"/>
    </location>
</feature>
<feature type="non-terminal residue" evidence="8">
    <location>
        <position position="399"/>
    </location>
</feature>
<comment type="subcellular location">
    <subcellularLocation>
        <location evidence="1">Cell membrane</location>
        <topology evidence="1">Multi-pass membrane protein</topology>
    </subcellularLocation>
</comment>
<evidence type="ECO:0000313" key="8">
    <source>
        <dbReference type="EMBL" id="SVB90501.1"/>
    </source>
</evidence>
<reference evidence="8" key="1">
    <citation type="submission" date="2018-05" db="EMBL/GenBank/DDBJ databases">
        <authorList>
            <person name="Lanie J.A."/>
            <person name="Ng W.-L."/>
            <person name="Kazmierczak K.M."/>
            <person name="Andrzejewski T.M."/>
            <person name="Davidsen T.M."/>
            <person name="Wayne K.J."/>
            <person name="Tettelin H."/>
            <person name="Glass J.I."/>
            <person name="Rusch D."/>
            <person name="Podicherti R."/>
            <person name="Tsui H.-C.T."/>
            <person name="Winkler M.E."/>
        </authorList>
    </citation>
    <scope>NUCLEOTIDE SEQUENCE</scope>
</reference>
<feature type="transmembrane region" description="Helical" evidence="6">
    <location>
        <begin position="283"/>
        <end position="306"/>
    </location>
</feature>
<evidence type="ECO:0000256" key="4">
    <source>
        <dbReference type="ARBA" id="ARBA00022989"/>
    </source>
</evidence>
<evidence type="ECO:0000256" key="3">
    <source>
        <dbReference type="ARBA" id="ARBA00022692"/>
    </source>
</evidence>
<evidence type="ECO:0000259" key="7">
    <source>
        <dbReference type="Pfam" id="PF00361"/>
    </source>
</evidence>
<dbReference type="PANTHER" id="PTHR42703">
    <property type="entry name" value="NADH DEHYDROGENASE"/>
    <property type="match status" value="1"/>
</dbReference>
<evidence type="ECO:0000256" key="5">
    <source>
        <dbReference type="ARBA" id="ARBA00023136"/>
    </source>
</evidence>
<feature type="transmembrane region" description="Helical" evidence="6">
    <location>
        <begin position="79"/>
        <end position="101"/>
    </location>
</feature>
<dbReference type="Pfam" id="PF00361">
    <property type="entry name" value="Proton_antipo_M"/>
    <property type="match status" value="1"/>
</dbReference>
<evidence type="ECO:0000256" key="1">
    <source>
        <dbReference type="ARBA" id="ARBA00004651"/>
    </source>
</evidence>
<feature type="non-terminal residue" evidence="8">
    <location>
        <position position="1"/>
    </location>
</feature>
<evidence type="ECO:0000256" key="2">
    <source>
        <dbReference type="ARBA" id="ARBA00022475"/>
    </source>
</evidence>
<name>A0A382HVJ4_9ZZZZ</name>
<evidence type="ECO:0000256" key="6">
    <source>
        <dbReference type="SAM" id="Phobius"/>
    </source>
</evidence>
<feature type="transmembrane region" description="Helical" evidence="6">
    <location>
        <begin position="138"/>
        <end position="156"/>
    </location>
</feature>
<feature type="transmembrane region" description="Helical" evidence="6">
    <location>
        <begin position="168"/>
        <end position="190"/>
    </location>
</feature>
<feature type="transmembrane region" description="Helical" evidence="6">
    <location>
        <begin position="348"/>
        <end position="366"/>
    </location>
</feature>
<feature type="transmembrane region" description="Helical" evidence="6">
    <location>
        <begin position="240"/>
        <end position="263"/>
    </location>
</feature>
<proteinExistence type="predicted"/>
<dbReference type="PRINTS" id="PR01434">
    <property type="entry name" value="NADHDHGNASE5"/>
</dbReference>
<feature type="transmembrane region" description="Helical" evidence="6">
    <location>
        <begin position="210"/>
        <end position="228"/>
    </location>
</feature>
<gene>
    <name evidence="8" type="ORF">METZ01_LOCUS243355</name>
</gene>
<keyword evidence="4 6" id="KW-1133">Transmembrane helix</keyword>
<dbReference type="EMBL" id="UINC01063161">
    <property type="protein sequence ID" value="SVB90501.1"/>
    <property type="molecule type" value="Genomic_DNA"/>
</dbReference>
<accession>A0A382HVJ4</accession>
<sequence length="399" mass="43090">VELINQHLPILQIVVPLIAAPLCIILRRRQLVWVFAVVVTWACLAMAGGLMLQVLSQGPISYHLGGWEPPWGIEYRVDAVNAFILILVSLIGAVVLLYAPASIEAELPEARASLFYTAYLLCFTGLLGMTITGDAFNVFVFLEVSSLSTYALIAMGTDRRALAASFQYLIMGTIGATFFVIGIGLLYMMTGTLNMADMATRLQPVLATRTVLAAFAFLTVGLSLKLALFPLHLWLPNAYAYAPSVVTSFIAATATKVSVYVFLRFFYGIFGREYAFDTLHLEYFLVPLGLLGVFVASTVAVFQSNLKRLLAYSSIAQVGYMVVGIGLVSVTGLTATLVHLFNHAVMKGALFLALGCIVMRLGTVELGELRGIGKRMPVTMAAFVFGGLSLIGVPLTVGF</sequence>
<feature type="transmembrane region" description="Helical" evidence="6">
    <location>
        <begin position="33"/>
        <end position="55"/>
    </location>
</feature>
<protein>
    <recommendedName>
        <fullName evidence="7">NADH:quinone oxidoreductase/Mrp antiporter transmembrane domain-containing protein</fullName>
    </recommendedName>
</protein>
<dbReference type="InterPro" id="IPR001750">
    <property type="entry name" value="ND/Mrp_TM"/>
</dbReference>
<feature type="transmembrane region" description="Helical" evidence="6">
    <location>
        <begin position="378"/>
        <end position="397"/>
    </location>
</feature>
<dbReference type="AlphaFoldDB" id="A0A382HVJ4"/>